<evidence type="ECO:0000256" key="1">
    <source>
        <dbReference type="SAM" id="MobiDB-lite"/>
    </source>
</evidence>
<feature type="region of interest" description="Disordered" evidence="1">
    <location>
        <begin position="25"/>
        <end position="45"/>
    </location>
</feature>
<proteinExistence type="predicted"/>
<dbReference type="OrthoDB" id="5526856at2"/>
<evidence type="ECO:0000313" key="2">
    <source>
        <dbReference type="EMBL" id="AKT36383.1"/>
    </source>
</evidence>
<dbReference type="SUPFAM" id="SSF47598">
    <property type="entry name" value="Ribbon-helix-helix"/>
    <property type="match status" value="1"/>
</dbReference>
<dbReference type="InterPro" id="IPR013321">
    <property type="entry name" value="Arc_rbn_hlx_hlx"/>
</dbReference>
<gene>
    <name evidence="2" type="ORF">CMC5_004960</name>
</gene>
<dbReference type="EMBL" id="CP012159">
    <property type="protein sequence ID" value="AKT36383.1"/>
    <property type="molecule type" value="Genomic_DNA"/>
</dbReference>
<sequence>MAKKHVKVSLRKPPSPEKLDAFVAASAETQSATPSPQRSRRAHVAPAVTARMAPTASVAASDGAPAVAVEGASVEKVHVEATSVETASVETASVEATSVETASVETASVETATAVDEKARVAASTAAPGASTAEAAATTAMTHETSERVDASAAAEVKASVEAPAVSEASSARSEAAVSPDPSATTSEGAPTKEGDGGATAETAAGSAEPSRAGGAPDPVTPSPEPPVVDATGRTLMPVTVYLPQPLAERLAMHCIAQDRDMSNVIGEALEQHLSRRLGAGSWSSGFHAADDKTSDARGAGSSRWEDPRRWAESFRYGSRMEQVLQVGRVLVGLWQKRPWAA</sequence>
<feature type="compositionally biased region" description="Low complexity" evidence="1">
    <location>
        <begin position="122"/>
        <end position="143"/>
    </location>
</feature>
<keyword evidence="3" id="KW-1185">Reference proteome</keyword>
<dbReference type="RefSeq" id="WP_050428908.1">
    <property type="nucleotide sequence ID" value="NZ_CP012159.1"/>
</dbReference>
<feature type="compositionally biased region" description="Low complexity" evidence="1">
    <location>
        <begin position="199"/>
        <end position="209"/>
    </location>
</feature>
<dbReference type="GO" id="GO:0006355">
    <property type="term" value="P:regulation of DNA-templated transcription"/>
    <property type="evidence" value="ECO:0007669"/>
    <property type="project" value="InterPro"/>
</dbReference>
<reference evidence="2 3" key="1">
    <citation type="submission" date="2015-07" db="EMBL/GenBank/DDBJ databases">
        <title>Genome analysis of myxobacterium Chondromyces crocatus Cm c5 reveals a high potential for natural compound synthesis and the genetic basis for the loss of fruiting body formation.</title>
        <authorList>
            <person name="Zaburannyi N."/>
            <person name="Bunk B."/>
            <person name="Maier J."/>
            <person name="Overmann J."/>
            <person name="Mueller R."/>
        </authorList>
    </citation>
    <scope>NUCLEOTIDE SEQUENCE [LARGE SCALE GENOMIC DNA]</scope>
    <source>
        <strain evidence="2 3">Cm c5</strain>
    </source>
</reference>
<dbReference type="InterPro" id="IPR010985">
    <property type="entry name" value="Ribbon_hlx_hlx"/>
</dbReference>
<dbReference type="AlphaFoldDB" id="A0A0K1E731"/>
<dbReference type="KEGG" id="ccro:CMC5_004960"/>
<accession>A0A0K1E731</accession>
<feature type="compositionally biased region" description="Low complexity" evidence="1">
    <location>
        <begin position="151"/>
        <end position="179"/>
    </location>
</feature>
<dbReference type="Gene3D" id="1.10.1220.10">
    <property type="entry name" value="Met repressor-like"/>
    <property type="match status" value="1"/>
</dbReference>
<organism evidence="2 3">
    <name type="scientific">Chondromyces crocatus</name>
    <dbReference type="NCBI Taxonomy" id="52"/>
    <lineage>
        <taxon>Bacteria</taxon>
        <taxon>Pseudomonadati</taxon>
        <taxon>Myxococcota</taxon>
        <taxon>Polyangia</taxon>
        <taxon>Polyangiales</taxon>
        <taxon>Polyangiaceae</taxon>
        <taxon>Chondromyces</taxon>
    </lineage>
</organism>
<feature type="region of interest" description="Disordered" evidence="1">
    <location>
        <begin position="84"/>
        <end position="107"/>
    </location>
</feature>
<feature type="compositionally biased region" description="Polar residues" evidence="1">
    <location>
        <begin position="27"/>
        <end position="37"/>
    </location>
</feature>
<protein>
    <submittedName>
        <fullName evidence="2">Uncharacterized protein</fullName>
    </submittedName>
</protein>
<evidence type="ECO:0000313" key="3">
    <source>
        <dbReference type="Proteomes" id="UP000067626"/>
    </source>
</evidence>
<name>A0A0K1E731_CHOCO</name>
<dbReference type="Proteomes" id="UP000067626">
    <property type="component" value="Chromosome"/>
</dbReference>
<feature type="region of interest" description="Disordered" evidence="1">
    <location>
        <begin position="120"/>
        <end position="231"/>
    </location>
</feature>